<evidence type="ECO:0000313" key="1">
    <source>
        <dbReference type="EMBL" id="GFY24035.1"/>
    </source>
</evidence>
<dbReference type="AlphaFoldDB" id="A0A8X6VX03"/>
<protein>
    <submittedName>
        <fullName evidence="1">Integrase_H2C2 domain-containing protein</fullName>
    </submittedName>
</protein>
<proteinExistence type="predicted"/>
<dbReference type="Proteomes" id="UP000887159">
    <property type="component" value="Unassembled WGS sequence"/>
</dbReference>
<dbReference type="InterPro" id="IPR005312">
    <property type="entry name" value="DUF1759"/>
</dbReference>
<gene>
    <name evidence="1" type="primary">AVEN_257492_1</name>
    <name evidence="1" type="ORF">TNCV_1010881</name>
</gene>
<dbReference type="GO" id="GO:0071897">
    <property type="term" value="P:DNA biosynthetic process"/>
    <property type="evidence" value="ECO:0007669"/>
    <property type="project" value="UniProtKB-ARBA"/>
</dbReference>
<dbReference type="InterPro" id="IPR043502">
    <property type="entry name" value="DNA/RNA_pol_sf"/>
</dbReference>
<keyword evidence="2" id="KW-1185">Reference proteome</keyword>
<accession>A0A8X6VX03</accession>
<sequence>MADDAMNKLKKKRASVRTTITKTVKNIETEINKPEVSVDALEELLEHIKIYSEDLNAINTEVENAVDITELDNELKSATEYQDKIITWTFRAGKKIRELSKNNSMEISTTSKVAPEVLTQNFVPEKANVKLPKLTINHFYGDNSQWLTFWNTFETAIHKNESLDKITKFNYLRTYLKGSALNSIDGLSITPENYDAAIEILISRFGKKNILINTHMNNLFRIPPLKNARDPVLFRNFFDQVQSEIRSLKSLGINSETYEKVGKSSDYEEVFNEWENEDIIEKVESHQEIDEEHYLPHRPVFKENSTTKVRPVFDGSAKEKNSPSINDCLEKGPNLIELIPSLINRFRFGKFGVIADIKKAFLQIGVNSKEKLDKLIVESQEILEEGKFELRGWEHNNLDPQTENTVPTERRSVPVLGLKWDLDQDLLYVDIKVHESKTEILTKRKNIIAGT</sequence>
<dbReference type="EMBL" id="BMAU01021369">
    <property type="protein sequence ID" value="GFY24035.1"/>
    <property type="molecule type" value="Genomic_DNA"/>
</dbReference>
<name>A0A8X6VX03_TRICX</name>
<dbReference type="PANTHER" id="PTHR47331">
    <property type="entry name" value="PHD-TYPE DOMAIN-CONTAINING PROTEIN"/>
    <property type="match status" value="1"/>
</dbReference>
<dbReference type="Pfam" id="PF03564">
    <property type="entry name" value="DUF1759"/>
    <property type="match status" value="1"/>
</dbReference>
<dbReference type="SUPFAM" id="SSF56672">
    <property type="entry name" value="DNA/RNA polymerases"/>
    <property type="match status" value="1"/>
</dbReference>
<comment type="caution">
    <text evidence="1">The sequence shown here is derived from an EMBL/GenBank/DDBJ whole genome shotgun (WGS) entry which is preliminary data.</text>
</comment>
<reference evidence="1" key="1">
    <citation type="submission" date="2020-08" db="EMBL/GenBank/DDBJ databases">
        <title>Multicomponent nature underlies the extraordinary mechanical properties of spider dragline silk.</title>
        <authorList>
            <person name="Kono N."/>
            <person name="Nakamura H."/>
            <person name="Mori M."/>
            <person name="Yoshida Y."/>
            <person name="Ohtoshi R."/>
            <person name="Malay A.D."/>
            <person name="Moran D.A.P."/>
            <person name="Tomita M."/>
            <person name="Numata K."/>
            <person name="Arakawa K."/>
        </authorList>
    </citation>
    <scope>NUCLEOTIDE SEQUENCE</scope>
</reference>
<dbReference type="PANTHER" id="PTHR47331:SF1">
    <property type="entry name" value="GAG-LIKE PROTEIN"/>
    <property type="match status" value="1"/>
</dbReference>
<evidence type="ECO:0000313" key="2">
    <source>
        <dbReference type="Proteomes" id="UP000887159"/>
    </source>
</evidence>
<organism evidence="1 2">
    <name type="scientific">Trichonephila clavipes</name>
    <name type="common">Golden silk orbweaver</name>
    <name type="synonym">Nephila clavipes</name>
    <dbReference type="NCBI Taxonomy" id="2585209"/>
    <lineage>
        <taxon>Eukaryota</taxon>
        <taxon>Metazoa</taxon>
        <taxon>Ecdysozoa</taxon>
        <taxon>Arthropoda</taxon>
        <taxon>Chelicerata</taxon>
        <taxon>Arachnida</taxon>
        <taxon>Araneae</taxon>
        <taxon>Araneomorphae</taxon>
        <taxon>Entelegynae</taxon>
        <taxon>Araneoidea</taxon>
        <taxon>Nephilidae</taxon>
        <taxon>Trichonephila</taxon>
    </lineage>
</organism>